<protein>
    <submittedName>
        <fullName evidence="2">Uncharacterized protein</fullName>
    </submittedName>
</protein>
<proteinExistence type="predicted"/>
<name>A0AAD5VKH2_9AGAR</name>
<keyword evidence="3" id="KW-1185">Reference proteome</keyword>
<feature type="region of interest" description="Disordered" evidence="1">
    <location>
        <begin position="1"/>
        <end position="41"/>
    </location>
</feature>
<organism evidence="2 3">
    <name type="scientific">Leucocoprinus birnbaumii</name>
    <dbReference type="NCBI Taxonomy" id="56174"/>
    <lineage>
        <taxon>Eukaryota</taxon>
        <taxon>Fungi</taxon>
        <taxon>Dikarya</taxon>
        <taxon>Basidiomycota</taxon>
        <taxon>Agaricomycotina</taxon>
        <taxon>Agaricomycetes</taxon>
        <taxon>Agaricomycetidae</taxon>
        <taxon>Agaricales</taxon>
        <taxon>Agaricineae</taxon>
        <taxon>Agaricaceae</taxon>
        <taxon>Leucocoprinus</taxon>
    </lineage>
</organism>
<feature type="compositionally biased region" description="Basic and acidic residues" evidence="1">
    <location>
        <begin position="27"/>
        <end position="36"/>
    </location>
</feature>
<reference evidence="2" key="1">
    <citation type="submission" date="2022-07" db="EMBL/GenBank/DDBJ databases">
        <title>Genome Sequence of Leucocoprinus birnbaumii.</title>
        <authorList>
            <person name="Buettner E."/>
        </authorList>
    </citation>
    <scope>NUCLEOTIDE SEQUENCE</scope>
    <source>
        <strain evidence="2">VT141</strain>
    </source>
</reference>
<feature type="compositionally biased region" description="Acidic residues" evidence="1">
    <location>
        <begin position="1"/>
        <end position="19"/>
    </location>
</feature>
<dbReference type="Proteomes" id="UP001213000">
    <property type="component" value="Unassembled WGS sequence"/>
</dbReference>
<comment type="caution">
    <text evidence="2">The sequence shown here is derived from an EMBL/GenBank/DDBJ whole genome shotgun (WGS) entry which is preliminary data.</text>
</comment>
<dbReference type="AlphaFoldDB" id="A0AAD5VKH2"/>
<evidence type="ECO:0000313" key="2">
    <source>
        <dbReference type="EMBL" id="KAJ3562746.1"/>
    </source>
</evidence>
<evidence type="ECO:0000256" key="1">
    <source>
        <dbReference type="SAM" id="MobiDB-lite"/>
    </source>
</evidence>
<sequence length="87" mass="9834">MSLNDVEMDHDTVEDEEERIGDFSTRLTEEPSKRYDQGNSPYTEQPVFVTAAFRDRASDLVNMEKLFISNIAMHEVTSSTVSVSTNA</sequence>
<dbReference type="EMBL" id="JANIEX010000836">
    <property type="protein sequence ID" value="KAJ3562746.1"/>
    <property type="molecule type" value="Genomic_DNA"/>
</dbReference>
<evidence type="ECO:0000313" key="3">
    <source>
        <dbReference type="Proteomes" id="UP001213000"/>
    </source>
</evidence>
<accession>A0AAD5VKH2</accession>
<gene>
    <name evidence="2" type="ORF">NP233_g9387</name>
</gene>